<dbReference type="EMBL" id="KB446542">
    <property type="protein sequence ID" value="EME41722.1"/>
    <property type="molecule type" value="Genomic_DNA"/>
</dbReference>
<accession>N1PHA5</accession>
<dbReference type="OrthoDB" id="3639579at2759"/>
<protein>
    <submittedName>
        <fullName evidence="2">Uncharacterized protein</fullName>
    </submittedName>
</protein>
<keyword evidence="3" id="KW-1185">Reference proteome</keyword>
<evidence type="ECO:0000313" key="3">
    <source>
        <dbReference type="Proteomes" id="UP000016933"/>
    </source>
</evidence>
<name>N1PHA5_DOTSN</name>
<feature type="compositionally biased region" description="Polar residues" evidence="1">
    <location>
        <begin position="1"/>
        <end position="10"/>
    </location>
</feature>
<gene>
    <name evidence="2" type="ORF">DOTSEDRAFT_73942</name>
</gene>
<dbReference type="OMA" id="AKWINEP"/>
<dbReference type="eggNOG" id="ENOG502SQKC">
    <property type="taxonomic scope" value="Eukaryota"/>
</dbReference>
<proteinExistence type="predicted"/>
<reference evidence="2 3" key="2">
    <citation type="journal article" date="2012" name="PLoS Pathog.">
        <title>Diverse lifestyles and strategies of plant pathogenesis encoded in the genomes of eighteen Dothideomycetes fungi.</title>
        <authorList>
            <person name="Ohm R.A."/>
            <person name="Feau N."/>
            <person name="Henrissat B."/>
            <person name="Schoch C.L."/>
            <person name="Horwitz B.A."/>
            <person name="Barry K.W."/>
            <person name="Condon B.J."/>
            <person name="Copeland A.C."/>
            <person name="Dhillon B."/>
            <person name="Glaser F."/>
            <person name="Hesse C.N."/>
            <person name="Kosti I."/>
            <person name="LaButti K."/>
            <person name="Lindquist E.A."/>
            <person name="Lucas S."/>
            <person name="Salamov A.A."/>
            <person name="Bradshaw R.E."/>
            <person name="Ciuffetti L."/>
            <person name="Hamelin R.C."/>
            <person name="Kema G.H.J."/>
            <person name="Lawrence C."/>
            <person name="Scott J.A."/>
            <person name="Spatafora J.W."/>
            <person name="Turgeon B.G."/>
            <person name="de Wit P.J.G.M."/>
            <person name="Zhong S."/>
            <person name="Goodwin S.B."/>
            <person name="Grigoriev I.V."/>
        </authorList>
    </citation>
    <scope>NUCLEOTIDE SEQUENCE [LARGE SCALE GENOMIC DNA]</scope>
    <source>
        <strain evidence="3">NZE10 / CBS 128990</strain>
    </source>
</reference>
<feature type="region of interest" description="Disordered" evidence="1">
    <location>
        <begin position="1"/>
        <end position="68"/>
    </location>
</feature>
<evidence type="ECO:0000256" key="1">
    <source>
        <dbReference type="SAM" id="MobiDB-lite"/>
    </source>
</evidence>
<dbReference type="HOGENOM" id="CLU_1124504_0_0_1"/>
<dbReference type="AlphaFoldDB" id="N1PHA5"/>
<evidence type="ECO:0000313" key="2">
    <source>
        <dbReference type="EMBL" id="EME41722.1"/>
    </source>
</evidence>
<dbReference type="Proteomes" id="UP000016933">
    <property type="component" value="Unassembled WGS sequence"/>
</dbReference>
<organism evidence="2 3">
    <name type="scientific">Dothistroma septosporum (strain NZE10 / CBS 128990)</name>
    <name type="common">Red band needle blight fungus</name>
    <name type="synonym">Mycosphaerella pini</name>
    <dbReference type="NCBI Taxonomy" id="675120"/>
    <lineage>
        <taxon>Eukaryota</taxon>
        <taxon>Fungi</taxon>
        <taxon>Dikarya</taxon>
        <taxon>Ascomycota</taxon>
        <taxon>Pezizomycotina</taxon>
        <taxon>Dothideomycetes</taxon>
        <taxon>Dothideomycetidae</taxon>
        <taxon>Mycosphaerellales</taxon>
        <taxon>Mycosphaerellaceae</taxon>
        <taxon>Dothistroma</taxon>
    </lineage>
</organism>
<reference evidence="3" key="1">
    <citation type="journal article" date="2012" name="PLoS Genet.">
        <title>The genomes of the fungal plant pathogens Cladosporium fulvum and Dothistroma septosporum reveal adaptation to different hosts and lifestyles but also signatures of common ancestry.</title>
        <authorList>
            <person name="de Wit P.J.G.M."/>
            <person name="van der Burgt A."/>
            <person name="Oekmen B."/>
            <person name="Stergiopoulos I."/>
            <person name="Abd-Elsalam K.A."/>
            <person name="Aerts A.L."/>
            <person name="Bahkali A.H."/>
            <person name="Beenen H.G."/>
            <person name="Chettri P."/>
            <person name="Cox M.P."/>
            <person name="Datema E."/>
            <person name="de Vries R.P."/>
            <person name="Dhillon B."/>
            <person name="Ganley A.R."/>
            <person name="Griffiths S.A."/>
            <person name="Guo Y."/>
            <person name="Hamelin R.C."/>
            <person name="Henrissat B."/>
            <person name="Kabir M.S."/>
            <person name="Jashni M.K."/>
            <person name="Kema G."/>
            <person name="Klaubauf S."/>
            <person name="Lapidus A."/>
            <person name="Levasseur A."/>
            <person name="Lindquist E."/>
            <person name="Mehrabi R."/>
            <person name="Ohm R.A."/>
            <person name="Owen T.J."/>
            <person name="Salamov A."/>
            <person name="Schwelm A."/>
            <person name="Schijlen E."/>
            <person name="Sun H."/>
            <person name="van den Burg H.A."/>
            <person name="van Ham R.C.H.J."/>
            <person name="Zhang S."/>
            <person name="Goodwin S.B."/>
            <person name="Grigoriev I.V."/>
            <person name="Collemare J."/>
            <person name="Bradshaw R.E."/>
        </authorList>
    </citation>
    <scope>NUCLEOTIDE SEQUENCE [LARGE SCALE GENOMIC DNA]</scope>
    <source>
        <strain evidence="3">NZE10 / CBS 128990</strain>
    </source>
</reference>
<sequence length="247" mass="27757">MSRTFDSNTFGKAKSGPAVTLRGKAPNFVSPSMPCGIHKRPKRAPAQPRDYRDRSRKPAQQSGRVLKDGGKRGTCMCDYHDYPQLRLEQEHAILTDAILFDGVIEFCPEPFQYPGYDRLKGCSRDHTDAVCHQYDTVLPGITAAGALMRTCKQYKEDITEDFYPSNEFRRTNVTGSVSLDIFMHMIGLEQAAMLRKLSVCHPELSVIPRSLGALDTYADGQLYIRNVSGMIDASGFKAYGEKRWFDD</sequence>